<feature type="compositionally biased region" description="Pro residues" evidence="10">
    <location>
        <begin position="958"/>
        <end position="967"/>
    </location>
</feature>
<keyword evidence="8 9" id="KW-0175">Coiled coil</keyword>
<dbReference type="InterPro" id="IPR051632">
    <property type="entry name" value="Rho_GEF"/>
</dbReference>
<name>A0A8C5HHK9_GOUWI</name>
<evidence type="ECO:0000313" key="14">
    <source>
        <dbReference type="Proteomes" id="UP000694680"/>
    </source>
</evidence>
<feature type="domain" description="DH" evidence="12">
    <location>
        <begin position="100"/>
        <end position="297"/>
    </location>
</feature>
<dbReference type="GO" id="GO:0005737">
    <property type="term" value="C:cytoplasm"/>
    <property type="evidence" value="ECO:0007669"/>
    <property type="project" value="UniProtKB-SubCell"/>
</dbReference>
<evidence type="ECO:0000256" key="5">
    <source>
        <dbReference type="ARBA" id="ARBA00022723"/>
    </source>
</evidence>
<dbReference type="InterPro" id="IPR011993">
    <property type="entry name" value="PH-like_dom_sf"/>
</dbReference>
<evidence type="ECO:0000256" key="10">
    <source>
        <dbReference type="SAM" id="MobiDB-lite"/>
    </source>
</evidence>
<dbReference type="PANTHER" id="PTHR13944:SF23">
    <property type="entry name" value="RHO GUANINE NUCLEOTIDE EXCHANGE FACTOR 18"/>
    <property type="match status" value="1"/>
</dbReference>
<feature type="coiled-coil region" evidence="9">
    <location>
        <begin position="672"/>
        <end position="783"/>
    </location>
</feature>
<dbReference type="SMART" id="SM00233">
    <property type="entry name" value="PH"/>
    <property type="match status" value="1"/>
</dbReference>
<dbReference type="PROSITE" id="PS50010">
    <property type="entry name" value="DH_2"/>
    <property type="match status" value="1"/>
</dbReference>
<dbReference type="FunFam" id="1.20.900.10:FF:000004">
    <property type="entry name" value="Rho guanine nucleotide exchange factor 2"/>
    <property type="match status" value="1"/>
</dbReference>
<dbReference type="InterPro" id="IPR041020">
    <property type="entry name" value="PH_16"/>
</dbReference>
<evidence type="ECO:0000256" key="8">
    <source>
        <dbReference type="ARBA" id="ARBA00023054"/>
    </source>
</evidence>
<dbReference type="Gene3D" id="1.20.900.10">
    <property type="entry name" value="Dbl homology (DH) domain"/>
    <property type="match status" value="1"/>
</dbReference>
<dbReference type="RefSeq" id="XP_028328686.1">
    <property type="nucleotide sequence ID" value="XM_028472885.1"/>
</dbReference>
<sequence>MTVHDNPTKLNLQPVSSCYSGSTTRAGAVQMDETDALRLLRIPSDDSLSSSVAEAINLEDSHYSLLQKELKSEAEDLEAESWTLTVHQKYLKNLSKEAIKREDVIYELIQTEMHHVRTLKILLHVYMHELRKSLLIEEGKLEWLFMRNEELLSLHQNFLKCLRGCQKQSQEEGSDGNYQITQLGDILISQFSGPLGEKMRDCYTVFCCHHIEAMTFYKEQIQNNKKLQNLIKKVGQLTLVRRLGIPECFLLVTQRIMKYPVLVERIIQNTEVNTEEYKALVESLALMKDFISHVNTQVSEYEKATRLRNISLRLEPKSVGRLKDGRVLRREELLQGDRLLLYEGLVTWKSSGRHKDVHAVLLSDMLLFLQEKDQKFVFAAVDNRPPVISLQKLIVREVAHEEKAMFLICACTISMPEMYEIYTSSREERVTWTTNIRKAVECHREETYYREHVSQLQHYQDLLKSRDDVIKQSLIDKQRVFAALYEDTMEQEAPHSGLLLRGDTLDLQQGETLLKGAINEVENLQNLLLLRIKDPNLLMEEINTPAVIRSTESSGDANNSQGEEDNDWSSNIPVYHSHATLNLKPRDADYYSEDQVDSADDETDNHSERNCHSCSTPFHEAEVCDSVILLAQRLYSLQAVIVQQDSQIELQHAFHSMSKQPTRPYSNNVLLEQEKQRNLEKHKEELANLHKVKAQHQEEQQRWEKERERQRIQQEALEMQLQQREEECRRREAMLSEEKVELERHRESYQQDLERLRESIQSVEKEKERLTYEKEQVEKIKSKYVPGNYDEAMSLYSNPSFRGSVVNGGGPSSSTPKRNKVLDVAPKVPPRKESMSIQTTKAELPIHLLSTTNQVLKSSAIHQQIPTKLATLSKGKEKGSKTKTHHQRTHSAASIDVNQVVPIRVTAKEGGSLRAKRNHSPHSVNYSDTFRAPGSAHSVKPSPSTSSSSSNKPSSSDGPPPAPPPFPKEVLKKGKEIFL</sequence>
<gene>
    <name evidence="13" type="primary">arhgef18a</name>
</gene>
<proteinExistence type="predicted"/>
<protein>
    <submittedName>
        <fullName evidence="13">Rho guanine nucleotide exchange factor 18-like</fullName>
    </submittedName>
</protein>
<feature type="region of interest" description="Disordered" evidence="10">
    <location>
        <begin position="867"/>
        <end position="979"/>
    </location>
</feature>
<dbReference type="PROSITE" id="PS50003">
    <property type="entry name" value="PH_DOMAIN"/>
    <property type="match status" value="1"/>
</dbReference>
<evidence type="ECO:0000256" key="6">
    <source>
        <dbReference type="ARBA" id="ARBA00022771"/>
    </source>
</evidence>
<dbReference type="Pfam" id="PF17838">
    <property type="entry name" value="PH_16"/>
    <property type="match status" value="1"/>
</dbReference>
<dbReference type="PANTHER" id="PTHR13944">
    <property type="entry name" value="AGAP007712-PA"/>
    <property type="match status" value="1"/>
</dbReference>
<feature type="compositionally biased region" description="Polar residues" evidence="10">
    <location>
        <begin position="550"/>
        <end position="561"/>
    </location>
</feature>
<evidence type="ECO:0000259" key="11">
    <source>
        <dbReference type="PROSITE" id="PS50003"/>
    </source>
</evidence>
<keyword evidence="5" id="KW-0479">Metal-binding</keyword>
<organism evidence="13 14">
    <name type="scientific">Gouania willdenowi</name>
    <name type="common">Blunt-snouted clingfish</name>
    <name type="synonym">Lepadogaster willdenowi</name>
    <dbReference type="NCBI Taxonomy" id="441366"/>
    <lineage>
        <taxon>Eukaryota</taxon>
        <taxon>Metazoa</taxon>
        <taxon>Chordata</taxon>
        <taxon>Craniata</taxon>
        <taxon>Vertebrata</taxon>
        <taxon>Euteleostomi</taxon>
        <taxon>Actinopterygii</taxon>
        <taxon>Neopterygii</taxon>
        <taxon>Teleostei</taxon>
        <taxon>Neoteleostei</taxon>
        <taxon>Acanthomorphata</taxon>
        <taxon>Ovalentaria</taxon>
        <taxon>Blenniimorphae</taxon>
        <taxon>Blenniiformes</taxon>
        <taxon>Gobiesocoidei</taxon>
        <taxon>Gobiesocidae</taxon>
        <taxon>Gobiesocinae</taxon>
        <taxon>Gouania</taxon>
    </lineage>
</organism>
<evidence type="ECO:0000256" key="4">
    <source>
        <dbReference type="ARBA" id="ARBA00022658"/>
    </source>
</evidence>
<evidence type="ECO:0000259" key="12">
    <source>
        <dbReference type="PROSITE" id="PS50010"/>
    </source>
</evidence>
<dbReference type="GO" id="GO:0005886">
    <property type="term" value="C:plasma membrane"/>
    <property type="evidence" value="ECO:0007669"/>
    <property type="project" value="TreeGrafter"/>
</dbReference>
<evidence type="ECO:0000256" key="1">
    <source>
        <dbReference type="ARBA" id="ARBA00004496"/>
    </source>
</evidence>
<reference evidence="13" key="3">
    <citation type="submission" date="2025-09" db="UniProtKB">
        <authorList>
            <consortium name="Ensembl"/>
        </authorList>
    </citation>
    <scope>IDENTIFICATION</scope>
</reference>
<keyword evidence="7" id="KW-0862">Zinc</keyword>
<keyword evidence="3" id="KW-0597">Phosphoprotein</keyword>
<dbReference type="Ensembl" id="ENSGWIT00000048737.1">
    <property type="protein sequence ID" value="ENSGWIP00000044982.1"/>
    <property type="gene ID" value="ENSGWIG00000022307.1"/>
</dbReference>
<evidence type="ECO:0000256" key="7">
    <source>
        <dbReference type="ARBA" id="ARBA00022833"/>
    </source>
</evidence>
<dbReference type="GeneID" id="114479285"/>
<keyword evidence="6" id="KW-0863">Zinc-finger</keyword>
<feature type="compositionally biased region" description="Acidic residues" evidence="10">
    <location>
        <begin position="593"/>
        <end position="603"/>
    </location>
</feature>
<feature type="region of interest" description="Disordered" evidence="10">
    <location>
        <begin position="593"/>
        <end position="614"/>
    </location>
</feature>
<dbReference type="GO" id="GO:0035023">
    <property type="term" value="P:regulation of Rho protein signal transduction"/>
    <property type="evidence" value="ECO:0007669"/>
    <property type="project" value="TreeGrafter"/>
</dbReference>
<dbReference type="InterPro" id="IPR001849">
    <property type="entry name" value="PH_domain"/>
</dbReference>
<feature type="compositionally biased region" description="Low complexity" evidence="10">
    <location>
        <begin position="935"/>
        <end position="957"/>
    </location>
</feature>
<keyword evidence="2" id="KW-0963">Cytoplasm</keyword>
<evidence type="ECO:0000313" key="13">
    <source>
        <dbReference type="Ensembl" id="ENSGWIP00000044982.1"/>
    </source>
</evidence>
<dbReference type="Proteomes" id="UP000694680">
    <property type="component" value="Chromosome 17"/>
</dbReference>
<dbReference type="GO" id="GO:0005085">
    <property type="term" value="F:guanyl-nucleotide exchange factor activity"/>
    <property type="evidence" value="ECO:0007669"/>
    <property type="project" value="UniProtKB-KW"/>
</dbReference>
<dbReference type="InterPro" id="IPR035899">
    <property type="entry name" value="DBL_dom_sf"/>
</dbReference>
<feature type="compositionally biased region" description="Basic and acidic residues" evidence="10">
    <location>
        <begin position="969"/>
        <end position="979"/>
    </location>
</feature>
<feature type="region of interest" description="Disordered" evidence="10">
    <location>
        <begin position="549"/>
        <end position="571"/>
    </location>
</feature>
<comment type="subcellular location">
    <subcellularLocation>
        <location evidence="1">Cytoplasm</location>
    </subcellularLocation>
</comment>
<dbReference type="SUPFAM" id="SSF50729">
    <property type="entry name" value="PH domain-like"/>
    <property type="match status" value="1"/>
</dbReference>
<evidence type="ECO:0000256" key="9">
    <source>
        <dbReference type="SAM" id="Coils"/>
    </source>
</evidence>
<keyword evidence="4" id="KW-0344">Guanine-nucleotide releasing factor</keyword>
<dbReference type="Pfam" id="PF00621">
    <property type="entry name" value="RhoGEF"/>
    <property type="match status" value="1"/>
</dbReference>
<dbReference type="GO" id="GO:0008270">
    <property type="term" value="F:zinc ion binding"/>
    <property type="evidence" value="ECO:0007669"/>
    <property type="project" value="UniProtKB-KW"/>
</dbReference>
<dbReference type="Gene3D" id="2.30.29.30">
    <property type="entry name" value="Pleckstrin-homology domain (PH domain)/Phosphotyrosine-binding domain (PTB)"/>
    <property type="match status" value="1"/>
</dbReference>
<dbReference type="SMART" id="SM00325">
    <property type="entry name" value="RhoGEF"/>
    <property type="match status" value="1"/>
</dbReference>
<evidence type="ECO:0000256" key="3">
    <source>
        <dbReference type="ARBA" id="ARBA00022553"/>
    </source>
</evidence>
<dbReference type="InterPro" id="IPR000219">
    <property type="entry name" value="DH_dom"/>
</dbReference>
<reference evidence="13" key="2">
    <citation type="submission" date="2025-08" db="UniProtKB">
        <authorList>
            <consortium name="Ensembl"/>
        </authorList>
    </citation>
    <scope>IDENTIFICATION</scope>
</reference>
<evidence type="ECO:0000256" key="2">
    <source>
        <dbReference type="ARBA" id="ARBA00022490"/>
    </source>
</evidence>
<dbReference type="OrthoDB" id="28045at2759"/>
<keyword evidence="14" id="KW-1185">Reference proteome</keyword>
<dbReference type="CDD" id="cd00160">
    <property type="entry name" value="RhoGEF"/>
    <property type="match status" value="1"/>
</dbReference>
<reference evidence="13" key="1">
    <citation type="submission" date="2020-06" db="EMBL/GenBank/DDBJ databases">
        <authorList>
            <consortium name="Wellcome Sanger Institute Data Sharing"/>
        </authorList>
    </citation>
    <scope>NUCLEOTIDE SEQUENCE [LARGE SCALE GENOMIC DNA]</scope>
</reference>
<dbReference type="CTD" id="407987"/>
<feature type="domain" description="PH" evidence="11">
    <location>
        <begin position="339"/>
        <end position="441"/>
    </location>
</feature>
<accession>A0A8C5HHK9</accession>
<dbReference type="SUPFAM" id="SSF48065">
    <property type="entry name" value="DBL homology domain (DH-domain)"/>
    <property type="match status" value="1"/>
</dbReference>
<dbReference type="AlphaFoldDB" id="A0A8C5HHK9"/>
<dbReference type="RefSeq" id="XP_028328687.1">
    <property type="nucleotide sequence ID" value="XM_028472886.1"/>
</dbReference>